<reference evidence="2" key="1">
    <citation type="submission" date="2018-02" db="EMBL/GenBank/DDBJ databases">
        <title>Rhizophora mucronata_Transcriptome.</title>
        <authorList>
            <person name="Meera S.P."/>
            <person name="Sreeshan A."/>
            <person name="Augustine A."/>
        </authorList>
    </citation>
    <scope>NUCLEOTIDE SEQUENCE</scope>
    <source>
        <tissue evidence="2">Leaf</tissue>
    </source>
</reference>
<evidence type="ECO:0000256" key="1">
    <source>
        <dbReference type="SAM" id="MobiDB-lite"/>
    </source>
</evidence>
<name>A0A2P2J7J1_RHIMU</name>
<dbReference type="EMBL" id="GGEC01008947">
    <property type="protein sequence ID" value="MBW89430.1"/>
    <property type="molecule type" value="Transcribed_RNA"/>
</dbReference>
<accession>A0A2P2J7J1</accession>
<organism evidence="2">
    <name type="scientific">Rhizophora mucronata</name>
    <name type="common">Asiatic mangrove</name>
    <dbReference type="NCBI Taxonomy" id="61149"/>
    <lineage>
        <taxon>Eukaryota</taxon>
        <taxon>Viridiplantae</taxon>
        <taxon>Streptophyta</taxon>
        <taxon>Embryophyta</taxon>
        <taxon>Tracheophyta</taxon>
        <taxon>Spermatophyta</taxon>
        <taxon>Magnoliopsida</taxon>
        <taxon>eudicotyledons</taxon>
        <taxon>Gunneridae</taxon>
        <taxon>Pentapetalae</taxon>
        <taxon>rosids</taxon>
        <taxon>fabids</taxon>
        <taxon>Malpighiales</taxon>
        <taxon>Rhizophoraceae</taxon>
        <taxon>Rhizophora</taxon>
    </lineage>
</organism>
<protein>
    <submittedName>
        <fullName evidence="2">Uncharacterized protein</fullName>
    </submittedName>
</protein>
<sequence>MEENTTDNQASIIIRSKFSQNKP</sequence>
<feature type="region of interest" description="Disordered" evidence="1">
    <location>
        <begin position="1"/>
        <end position="23"/>
    </location>
</feature>
<evidence type="ECO:0000313" key="2">
    <source>
        <dbReference type="EMBL" id="MBW89430.1"/>
    </source>
</evidence>
<proteinExistence type="predicted"/>
<dbReference type="AlphaFoldDB" id="A0A2P2J7J1"/>